<proteinExistence type="predicted"/>
<dbReference type="Proteomes" id="UP000324897">
    <property type="component" value="Unassembled WGS sequence"/>
</dbReference>
<keyword evidence="1" id="KW-0472">Membrane</keyword>
<evidence type="ECO:0000256" key="1">
    <source>
        <dbReference type="SAM" id="Phobius"/>
    </source>
</evidence>
<protein>
    <submittedName>
        <fullName evidence="2">Uncharacterized protein</fullName>
    </submittedName>
</protein>
<comment type="caution">
    <text evidence="2">The sequence shown here is derived from an EMBL/GenBank/DDBJ whole genome shotgun (WGS) entry which is preliminary data.</text>
</comment>
<feature type="transmembrane region" description="Helical" evidence="1">
    <location>
        <begin position="30"/>
        <end position="51"/>
    </location>
</feature>
<keyword evidence="3" id="KW-1185">Reference proteome</keyword>
<gene>
    <name evidence="2" type="ORF">EJB05_57079</name>
</gene>
<keyword evidence="1" id="KW-1133">Transmembrane helix</keyword>
<dbReference type="Gramene" id="TVT97667">
    <property type="protein sequence ID" value="TVT97667"/>
    <property type="gene ID" value="EJB05_57079"/>
</dbReference>
<organism evidence="2 3">
    <name type="scientific">Eragrostis curvula</name>
    <name type="common">weeping love grass</name>
    <dbReference type="NCBI Taxonomy" id="38414"/>
    <lineage>
        <taxon>Eukaryota</taxon>
        <taxon>Viridiplantae</taxon>
        <taxon>Streptophyta</taxon>
        <taxon>Embryophyta</taxon>
        <taxon>Tracheophyta</taxon>
        <taxon>Spermatophyta</taxon>
        <taxon>Magnoliopsida</taxon>
        <taxon>Liliopsida</taxon>
        <taxon>Poales</taxon>
        <taxon>Poaceae</taxon>
        <taxon>PACMAD clade</taxon>
        <taxon>Chloridoideae</taxon>
        <taxon>Eragrostideae</taxon>
        <taxon>Eragrostidinae</taxon>
        <taxon>Eragrostis</taxon>
    </lineage>
</organism>
<keyword evidence="1" id="KW-0812">Transmembrane</keyword>
<feature type="non-terminal residue" evidence="2">
    <location>
        <position position="1"/>
    </location>
</feature>
<evidence type="ECO:0000313" key="2">
    <source>
        <dbReference type="EMBL" id="TVT97667.1"/>
    </source>
</evidence>
<name>A0A5J9SEH9_9POAL</name>
<dbReference type="EMBL" id="RWGY01000969">
    <property type="protein sequence ID" value="TVT97667.1"/>
    <property type="molecule type" value="Genomic_DNA"/>
</dbReference>
<reference evidence="2 3" key="1">
    <citation type="journal article" date="2019" name="Sci. Rep.">
        <title>A high-quality genome of Eragrostis curvula grass provides insights into Poaceae evolution and supports new strategies to enhance forage quality.</title>
        <authorList>
            <person name="Carballo J."/>
            <person name="Santos B.A.C.M."/>
            <person name="Zappacosta D."/>
            <person name="Garbus I."/>
            <person name="Selva J.P."/>
            <person name="Gallo C.A."/>
            <person name="Diaz A."/>
            <person name="Albertini E."/>
            <person name="Caccamo M."/>
            <person name="Echenique V."/>
        </authorList>
    </citation>
    <scope>NUCLEOTIDE SEQUENCE [LARGE SCALE GENOMIC DNA]</scope>
    <source>
        <strain evidence="3">cv. Victoria</strain>
        <tissue evidence="2">Leaf</tissue>
    </source>
</reference>
<dbReference type="AlphaFoldDB" id="A0A5J9SEH9"/>
<sequence length="113" mass="12818">MGLCGGIAELDLPLCLPKSKEPSKRNFHHIFRVTFPIASIVLFLSVVLIFISLKKKPRLRSTTLAGFHFIDDRHPRVSYADLKCFGRYQQCLVANHKTCAVMQHASANREDVH</sequence>
<evidence type="ECO:0000313" key="3">
    <source>
        <dbReference type="Proteomes" id="UP000324897"/>
    </source>
</evidence>
<accession>A0A5J9SEH9</accession>